<reference evidence="7" key="1">
    <citation type="journal article" date="2019" name="Int. J. Syst. Evol. Microbiol.">
        <title>The Global Catalogue of Microorganisms (GCM) 10K type strain sequencing project: providing services to taxonomists for standard genome sequencing and annotation.</title>
        <authorList>
            <consortium name="The Broad Institute Genomics Platform"/>
            <consortium name="The Broad Institute Genome Sequencing Center for Infectious Disease"/>
            <person name="Wu L."/>
            <person name="Ma J."/>
        </authorList>
    </citation>
    <scope>NUCLEOTIDE SEQUENCE [LARGE SCALE GENOMIC DNA]</scope>
    <source>
        <strain evidence="7">CCUG 56754</strain>
    </source>
</reference>
<evidence type="ECO:0000256" key="2">
    <source>
        <dbReference type="ARBA" id="ARBA00022490"/>
    </source>
</evidence>
<accession>A0ABW3LQ23</accession>
<dbReference type="InterPro" id="IPR019734">
    <property type="entry name" value="TPR_rpt"/>
</dbReference>
<dbReference type="PANTHER" id="PTHR46630">
    <property type="entry name" value="TETRATRICOPEPTIDE REPEAT PROTEIN 29"/>
    <property type="match status" value="1"/>
</dbReference>
<keyword evidence="2" id="KW-0963">Cytoplasm</keyword>
<proteinExistence type="inferred from homology"/>
<dbReference type="EMBL" id="JBHTKJ010000057">
    <property type="protein sequence ID" value="MFD1040055.1"/>
    <property type="molecule type" value="Genomic_DNA"/>
</dbReference>
<evidence type="ECO:0000256" key="4">
    <source>
        <dbReference type="ARBA" id="ARBA00022803"/>
    </source>
</evidence>
<dbReference type="InterPro" id="IPR051476">
    <property type="entry name" value="Bac_ResReg_Asp_Phosphatase"/>
</dbReference>
<dbReference type="RefSeq" id="WP_390363775.1">
    <property type="nucleotide sequence ID" value="NZ_JBHTKJ010000057.1"/>
</dbReference>
<comment type="subcellular location">
    <subcellularLocation>
        <location evidence="1">Cytoplasm</location>
    </subcellularLocation>
</comment>
<gene>
    <name evidence="6" type="ORF">ACFQ3N_16910</name>
</gene>
<keyword evidence="4" id="KW-0802">TPR repeat</keyword>
<keyword evidence="7" id="KW-1185">Reference proteome</keyword>
<sequence length="374" mass="43414">MPSKDVYNLYEALKQKGNEDNEEDLLVIAEEFKRGHFPNVLSKSRDFRKKQIGSNDFVKILFMVEAVSYAQIGEHEASKDIITDMYKNVSDQTSDELNLLGSLAFMSDFKLARRIISQAIKQMEAEGETNTLKVARGYMVLGETEENLEKYVRAIKYYKQSLSIFKTKSTDTYMILFLHFKIGMLYSALNNVEESIHYLHKTIELTGDKNPEMELNSLVSIAKMYGSNNENESAFPYLEEALEKLPGSSMKDTWVHAEAMTEMAFYYFDQSKLSEAIPYYYDAIKIFKQLPQKSDRKLGMIHMQYAYCLEHKQDLDLLLAGKSYEQAIVHLEKIEDRQLKENAFADVITFFDNTKNTKKKQYYENKFVKMVNNA</sequence>
<organism evidence="6 7">
    <name type="scientific">Virgibacillus byunsanensis</name>
    <dbReference type="NCBI Taxonomy" id="570945"/>
    <lineage>
        <taxon>Bacteria</taxon>
        <taxon>Bacillati</taxon>
        <taxon>Bacillota</taxon>
        <taxon>Bacilli</taxon>
        <taxon>Bacillales</taxon>
        <taxon>Bacillaceae</taxon>
        <taxon>Virgibacillus</taxon>
    </lineage>
</organism>
<dbReference type="Pfam" id="PF13374">
    <property type="entry name" value="TPR_10"/>
    <property type="match status" value="1"/>
</dbReference>
<dbReference type="Proteomes" id="UP001597040">
    <property type="component" value="Unassembled WGS sequence"/>
</dbReference>
<evidence type="ECO:0000313" key="7">
    <source>
        <dbReference type="Proteomes" id="UP001597040"/>
    </source>
</evidence>
<comment type="caution">
    <text evidence="6">The sequence shown here is derived from an EMBL/GenBank/DDBJ whole genome shotgun (WGS) entry which is preliminary data.</text>
</comment>
<evidence type="ECO:0000313" key="6">
    <source>
        <dbReference type="EMBL" id="MFD1040055.1"/>
    </source>
</evidence>
<evidence type="ECO:0000256" key="1">
    <source>
        <dbReference type="ARBA" id="ARBA00004496"/>
    </source>
</evidence>
<dbReference type="Pfam" id="PF13181">
    <property type="entry name" value="TPR_8"/>
    <property type="match status" value="2"/>
</dbReference>
<protein>
    <submittedName>
        <fullName evidence="6">Tetratricopeptide repeat protein</fullName>
    </submittedName>
</protein>
<name>A0ABW3LQ23_9BACI</name>
<comment type="similarity">
    <text evidence="5">Belongs to the Rap family.</text>
</comment>
<keyword evidence="3" id="KW-0677">Repeat</keyword>
<evidence type="ECO:0000256" key="5">
    <source>
        <dbReference type="ARBA" id="ARBA00038253"/>
    </source>
</evidence>
<dbReference type="SMART" id="SM00028">
    <property type="entry name" value="TPR"/>
    <property type="match status" value="4"/>
</dbReference>
<dbReference type="PANTHER" id="PTHR46630:SF1">
    <property type="entry name" value="TETRATRICOPEPTIDE REPEAT PROTEIN 29"/>
    <property type="match status" value="1"/>
</dbReference>
<evidence type="ECO:0000256" key="3">
    <source>
        <dbReference type="ARBA" id="ARBA00022737"/>
    </source>
</evidence>
<dbReference type="InterPro" id="IPR011990">
    <property type="entry name" value="TPR-like_helical_dom_sf"/>
</dbReference>
<dbReference type="SUPFAM" id="SSF48452">
    <property type="entry name" value="TPR-like"/>
    <property type="match status" value="1"/>
</dbReference>
<dbReference type="Gene3D" id="1.25.40.10">
    <property type="entry name" value="Tetratricopeptide repeat domain"/>
    <property type="match status" value="2"/>
</dbReference>